<comment type="subcellular location">
    <subcellularLocation>
        <location evidence="2">Gas vesicle</location>
    </subcellularLocation>
</comment>
<evidence type="ECO:0000256" key="2">
    <source>
        <dbReference type="ARBA" id="ARBA00035108"/>
    </source>
</evidence>
<keyword evidence="5" id="KW-1185">Reference proteome</keyword>
<evidence type="ECO:0000313" key="4">
    <source>
        <dbReference type="EMBL" id="MBD1380171.1"/>
    </source>
</evidence>
<dbReference type="RefSeq" id="WP_191157528.1">
    <property type="nucleotide sequence ID" value="NZ_JACXAI010000007.1"/>
</dbReference>
<dbReference type="PANTHER" id="PTHR36852:SF1">
    <property type="entry name" value="PROTEIN GVPL 2"/>
    <property type="match status" value="1"/>
</dbReference>
<keyword evidence="1" id="KW-0304">Gas vesicle</keyword>
<evidence type="ECO:0000313" key="5">
    <source>
        <dbReference type="Proteomes" id="UP000626844"/>
    </source>
</evidence>
<proteinExistence type="inferred from homology"/>
<evidence type="ECO:0000256" key="1">
    <source>
        <dbReference type="ARBA" id="ARBA00022987"/>
    </source>
</evidence>
<dbReference type="GO" id="GO:0031411">
    <property type="term" value="C:gas vesicle"/>
    <property type="evidence" value="ECO:0007669"/>
    <property type="project" value="UniProtKB-SubCell"/>
</dbReference>
<dbReference type="GO" id="GO:0031412">
    <property type="term" value="P:gas vesicle organization"/>
    <property type="evidence" value="ECO:0007669"/>
    <property type="project" value="InterPro"/>
</dbReference>
<dbReference type="EMBL" id="JACXAI010000007">
    <property type="protein sequence ID" value="MBD1380171.1"/>
    <property type="molecule type" value="Genomic_DNA"/>
</dbReference>
<name>A0A926NF90_9BACI</name>
<dbReference type="AlphaFoldDB" id="A0A926NF90"/>
<comment type="similarity">
    <text evidence="3">Belongs to the gas vesicle GvpF/GvpL family.</text>
</comment>
<comment type="caution">
    <text evidence="4">The sequence shown here is derived from an EMBL/GenBank/DDBJ whole genome shotgun (WGS) entry which is preliminary data.</text>
</comment>
<sequence>MRKLSKSGIYIFCGIQTTMKKDLDFGSIDLGGEKRDTFTIHYEDAAIVAAEVPMKIYHPNKQNIMAHQEVVSSVMKKNNTVIPISFGNVFNSKDDVKHLLRSLYPQFSQIFPEIKGKMELGLKVVAKDEWINQELSKRTDIQKQRQTVNNKSENAGYYDRIKLGGMAQNFFEILKKDIQKEVYQPLKSCAEASKSNEPIGEKMLLNASFLVDNEKEELFDVKVNEIHEHWKGKVDFHYTGPWPAYNFINIQLKVEKSS</sequence>
<dbReference type="Pfam" id="PF06386">
    <property type="entry name" value="GvpL_GvpF"/>
    <property type="match status" value="1"/>
</dbReference>
<dbReference type="Proteomes" id="UP000626844">
    <property type="component" value="Unassembled WGS sequence"/>
</dbReference>
<reference evidence="4" key="1">
    <citation type="submission" date="2020-09" db="EMBL/GenBank/DDBJ databases">
        <title>A novel bacterium of genus Bacillus, isolated from South China Sea.</title>
        <authorList>
            <person name="Huang H."/>
            <person name="Mo K."/>
            <person name="Hu Y."/>
        </authorList>
    </citation>
    <scope>NUCLEOTIDE SEQUENCE</scope>
    <source>
        <strain evidence="4">IB182487</strain>
    </source>
</reference>
<protein>
    <submittedName>
        <fullName evidence="4">GvpL/GvpF family gas vesicle protein</fullName>
    </submittedName>
</protein>
<evidence type="ECO:0000256" key="3">
    <source>
        <dbReference type="ARBA" id="ARBA00035643"/>
    </source>
</evidence>
<accession>A0A926NF90</accession>
<dbReference type="PANTHER" id="PTHR36852">
    <property type="entry name" value="PROTEIN GVPL 2"/>
    <property type="match status" value="1"/>
</dbReference>
<dbReference type="InterPro" id="IPR009430">
    <property type="entry name" value="GvpL/GvpF"/>
</dbReference>
<organism evidence="4 5">
    <name type="scientific">Metabacillus arenae</name>
    <dbReference type="NCBI Taxonomy" id="2771434"/>
    <lineage>
        <taxon>Bacteria</taxon>
        <taxon>Bacillati</taxon>
        <taxon>Bacillota</taxon>
        <taxon>Bacilli</taxon>
        <taxon>Bacillales</taxon>
        <taxon>Bacillaceae</taxon>
        <taxon>Metabacillus</taxon>
    </lineage>
</organism>
<gene>
    <name evidence="4" type="ORF">IC621_08010</name>
</gene>